<organism evidence="2">
    <name type="scientific">Ostreococcus tauri</name>
    <name type="common">Marine green alga</name>
    <dbReference type="NCBI Taxonomy" id="70448"/>
    <lineage>
        <taxon>Eukaryota</taxon>
        <taxon>Viridiplantae</taxon>
        <taxon>Chlorophyta</taxon>
        <taxon>Mamiellophyceae</taxon>
        <taxon>Mamiellales</taxon>
        <taxon>Bathycoccaceae</taxon>
        <taxon>Ostreococcus</taxon>
    </lineage>
</organism>
<name>A0A1Y5IJP9_OSTTA</name>
<evidence type="ECO:0000256" key="1">
    <source>
        <dbReference type="SAM" id="MobiDB-lite"/>
    </source>
</evidence>
<dbReference type="AlphaFoldDB" id="A0A1Y5IJP9"/>
<reference evidence="2" key="1">
    <citation type="submission" date="2017-04" db="EMBL/GenBank/DDBJ databases">
        <title>Population genomics of picophytoplankton unveils novel chromosome hypervariability.</title>
        <authorList>
            <consortium name="DOE Joint Genome Institute"/>
            <person name="Blanc-Mathieu R."/>
            <person name="Krasovec M."/>
            <person name="Hebrard M."/>
            <person name="Yau S."/>
            <person name="Desgranges E."/>
            <person name="Martin J."/>
            <person name="Schackwitz W."/>
            <person name="Kuo A."/>
            <person name="Salin G."/>
            <person name="Donnadieu C."/>
            <person name="Desdevises Y."/>
            <person name="Sanchez-Ferandin S."/>
            <person name="Moreau H."/>
            <person name="Rivals E."/>
            <person name="Grigoriev I.V."/>
            <person name="Grimsley N."/>
            <person name="Eyre-Walker A."/>
            <person name="Piganeau G."/>
        </authorList>
    </citation>
    <scope>NUCLEOTIDE SEQUENCE [LARGE SCALE GENOMIC DNA]</scope>
    <source>
        <strain evidence="2">RCC 1115</strain>
    </source>
</reference>
<dbReference type="Proteomes" id="UP000195557">
    <property type="component" value="Unassembled WGS sequence"/>
</dbReference>
<proteinExistence type="predicted"/>
<accession>A0A1Y5IJP9</accession>
<dbReference type="EMBL" id="KZ155774">
    <property type="protein sequence ID" value="OUS48333.1"/>
    <property type="molecule type" value="Genomic_DNA"/>
</dbReference>
<protein>
    <submittedName>
        <fullName evidence="2">Uncharacterized protein</fullName>
    </submittedName>
</protein>
<sequence>MERGRVVSRTVSAVEDSGEEMKSALEADAARVAAKFDPLDIDAKPSREVKRKLSRKKSEELYPGVFEALRSQSRAVRDATKKIVDAGKVDDETERTFQQLKNLPVVLPKPFDASNRMTAREIPEAPKIVSKAFGDAIVSQDFNWALREEIASLFSRDVDYMNIHGDFFQGKDEVMVSLCDSVKRMSQRLRMSSARGDSGTLSKYTKMTTTGPTYKGRGTEKEWSSWVMEYTFKILLLTIKIRETYYIDDTSELICHIARQRIY</sequence>
<feature type="region of interest" description="Disordered" evidence="1">
    <location>
        <begin position="1"/>
        <end position="20"/>
    </location>
</feature>
<evidence type="ECO:0000313" key="2">
    <source>
        <dbReference type="EMBL" id="OUS48333.1"/>
    </source>
</evidence>
<gene>
    <name evidence="2" type="ORF">BE221DRAFT_108430</name>
</gene>